<evidence type="ECO:0000313" key="1">
    <source>
        <dbReference type="EMBL" id="PSR74702.1"/>
    </source>
</evidence>
<dbReference type="Proteomes" id="UP000186601">
    <property type="component" value="Unassembled WGS sequence"/>
</dbReference>
<accession>A0A2R6NQ82</accession>
<name>A0A2R6NQ82_9APHY</name>
<dbReference type="EMBL" id="MLYV02000962">
    <property type="protein sequence ID" value="PSR74702.1"/>
    <property type="molecule type" value="Genomic_DNA"/>
</dbReference>
<proteinExistence type="predicted"/>
<dbReference type="OrthoDB" id="2692137at2759"/>
<organism evidence="1 2">
    <name type="scientific">Hermanssonia centrifuga</name>
    <dbReference type="NCBI Taxonomy" id="98765"/>
    <lineage>
        <taxon>Eukaryota</taxon>
        <taxon>Fungi</taxon>
        <taxon>Dikarya</taxon>
        <taxon>Basidiomycota</taxon>
        <taxon>Agaricomycotina</taxon>
        <taxon>Agaricomycetes</taxon>
        <taxon>Polyporales</taxon>
        <taxon>Meruliaceae</taxon>
        <taxon>Hermanssonia</taxon>
    </lineage>
</organism>
<evidence type="ECO:0000313" key="2">
    <source>
        <dbReference type="Proteomes" id="UP000186601"/>
    </source>
</evidence>
<keyword evidence="2" id="KW-1185">Reference proteome</keyword>
<gene>
    <name evidence="1" type="ORF">PHLCEN_2v9630</name>
</gene>
<reference evidence="1 2" key="1">
    <citation type="submission" date="2018-02" db="EMBL/GenBank/DDBJ databases">
        <title>Genome sequence of the basidiomycete white-rot fungus Phlebia centrifuga.</title>
        <authorList>
            <person name="Granchi Z."/>
            <person name="Peng M."/>
            <person name="de Vries R.P."/>
            <person name="Hilden K."/>
            <person name="Makela M.R."/>
            <person name="Grigoriev I."/>
            <person name="Riley R."/>
        </authorList>
    </citation>
    <scope>NUCLEOTIDE SEQUENCE [LARGE SCALE GENOMIC DNA]</scope>
    <source>
        <strain evidence="1 2">FBCC195</strain>
    </source>
</reference>
<sequence>MVNNVFPPSRPFHMKELPTKVDGLAASNLADRVRYLDALRQIVCRWPNVPPSIQSSPSLLDLSSAPFLEKIEREMAQFYCQTFYEVSGRAAVLPQKFPLRA</sequence>
<comment type="caution">
    <text evidence="1">The sequence shown here is derived from an EMBL/GenBank/DDBJ whole genome shotgun (WGS) entry which is preliminary data.</text>
</comment>
<protein>
    <submittedName>
        <fullName evidence="1">Uncharacterized protein</fullName>
    </submittedName>
</protein>
<dbReference type="AlphaFoldDB" id="A0A2R6NQ82"/>